<dbReference type="InterPro" id="IPR011701">
    <property type="entry name" value="MFS"/>
</dbReference>
<gene>
    <name evidence="2" type="primary">X975_26457</name>
    <name evidence="2" type="ORF">TNIN_319641</name>
</gene>
<dbReference type="AlphaFoldDB" id="A0A8X6XR93"/>
<feature type="transmembrane region" description="Helical" evidence="1">
    <location>
        <begin position="102"/>
        <end position="122"/>
    </location>
</feature>
<dbReference type="Gene3D" id="1.20.1250.20">
    <property type="entry name" value="MFS general substrate transporter like domains"/>
    <property type="match status" value="1"/>
</dbReference>
<feature type="transmembrane region" description="Helical" evidence="1">
    <location>
        <begin position="382"/>
        <end position="408"/>
    </location>
</feature>
<dbReference type="SUPFAM" id="SSF103473">
    <property type="entry name" value="MFS general substrate transporter"/>
    <property type="match status" value="1"/>
</dbReference>
<reference evidence="2" key="1">
    <citation type="submission" date="2020-08" db="EMBL/GenBank/DDBJ databases">
        <title>Multicomponent nature underlies the extraordinary mechanical properties of spider dragline silk.</title>
        <authorList>
            <person name="Kono N."/>
            <person name="Nakamura H."/>
            <person name="Mori M."/>
            <person name="Yoshida Y."/>
            <person name="Ohtoshi R."/>
            <person name="Malay A.D."/>
            <person name="Moran D.A.P."/>
            <person name="Tomita M."/>
            <person name="Numata K."/>
            <person name="Arakawa K."/>
        </authorList>
    </citation>
    <scope>NUCLEOTIDE SEQUENCE</scope>
</reference>
<keyword evidence="3" id="KW-1185">Reference proteome</keyword>
<comment type="caution">
    <text evidence="2">The sequence shown here is derived from an EMBL/GenBank/DDBJ whole genome shotgun (WGS) entry which is preliminary data.</text>
</comment>
<feature type="transmembrane region" description="Helical" evidence="1">
    <location>
        <begin position="12"/>
        <end position="39"/>
    </location>
</feature>
<organism evidence="2 3">
    <name type="scientific">Trichonephila inaurata madagascariensis</name>
    <dbReference type="NCBI Taxonomy" id="2747483"/>
    <lineage>
        <taxon>Eukaryota</taxon>
        <taxon>Metazoa</taxon>
        <taxon>Ecdysozoa</taxon>
        <taxon>Arthropoda</taxon>
        <taxon>Chelicerata</taxon>
        <taxon>Arachnida</taxon>
        <taxon>Araneae</taxon>
        <taxon>Araneomorphae</taxon>
        <taxon>Entelegynae</taxon>
        <taxon>Araneoidea</taxon>
        <taxon>Nephilidae</taxon>
        <taxon>Trichonephila</taxon>
        <taxon>Trichonephila inaurata</taxon>
    </lineage>
</organism>
<dbReference type="InterPro" id="IPR036259">
    <property type="entry name" value="MFS_trans_sf"/>
</dbReference>
<dbReference type="PANTHER" id="PTHR11360">
    <property type="entry name" value="MONOCARBOXYLATE TRANSPORTER"/>
    <property type="match status" value="1"/>
</dbReference>
<name>A0A8X6XR93_9ARAC</name>
<feature type="transmembrane region" description="Helical" evidence="1">
    <location>
        <begin position="79"/>
        <end position="96"/>
    </location>
</feature>
<dbReference type="OrthoDB" id="6431915at2759"/>
<proteinExistence type="predicted"/>
<protein>
    <submittedName>
        <fullName evidence="2">Monocarboxylate transporter 12</fullName>
    </submittedName>
</protein>
<evidence type="ECO:0000313" key="2">
    <source>
        <dbReference type="EMBL" id="GFY57327.1"/>
    </source>
</evidence>
<evidence type="ECO:0000313" key="3">
    <source>
        <dbReference type="Proteomes" id="UP000886998"/>
    </source>
</evidence>
<evidence type="ECO:0000256" key="1">
    <source>
        <dbReference type="SAM" id="Phobius"/>
    </source>
</evidence>
<dbReference type="EMBL" id="BMAV01011439">
    <property type="protein sequence ID" value="GFY57327.1"/>
    <property type="molecule type" value="Genomic_DNA"/>
</dbReference>
<sequence length="473" mass="53163">MKSVIKFISKWHIACACAVLNFLHLGLMRLTALMFIASLERYNVNREQSSFPYVFRSLMSHLSGPVVGYLGCKFGLQRITILGCFLASIAIGACFFAEHIHIVTLCYGVILGFGYSMANNLLPSILHHYYRNDFMTANGVSLAGSSLGALAYVPFYDYILNMYGLSGSFLVLSAFILNAVPAAMLLKMPDKKKGSIPVQNGNGENLIGTVCSNKNGAISSTDYCQTTENSRCIRENAKQSALVSRNDQVLEPNWQVSQQISDIVNTAQDTNLPEGKENNYESLFTQHWKESLPAAKKEHIHYKAMQYNDNETLNCLKKTSVAEERENKEENSSSVISSDAEKYITCCDCSTEVDITQAKQTPIEINGPISMKKIQKKNTWKAFSLFFNPLFLIISYIQSSFLVFSWIMFTVEVDFAVDVGIDRSNGKYLLMIEALWNFIGRISMGWVDFLEKARVLIFCCSILLREVVFYPVF</sequence>
<feature type="transmembrane region" description="Helical" evidence="1">
    <location>
        <begin position="162"/>
        <end position="186"/>
    </location>
</feature>
<keyword evidence="1" id="KW-0812">Transmembrane</keyword>
<keyword evidence="1" id="KW-0472">Membrane</keyword>
<keyword evidence="1" id="KW-1133">Transmembrane helix</keyword>
<dbReference type="Proteomes" id="UP000886998">
    <property type="component" value="Unassembled WGS sequence"/>
</dbReference>
<dbReference type="InterPro" id="IPR050327">
    <property type="entry name" value="Proton-linked_MCT"/>
</dbReference>
<dbReference type="Pfam" id="PF07690">
    <property type="entry name" value="MFS_1"/>
    <property type="match status" value="1"/>
</dbReference>
<dbReference type="GO" id="GO:0008028">
    <property type="term" value="F:monocarboxylic acid transmembrane transporter activity"/>
    <property type="evidence" value="ECO:0007669"/>
    <property type="project" value="TreeGrafter"/>
</dbReference>
<accession>A0A8X6XR93</accession>
<dbReference type="PANTHER" id="PTHR11360:SF303">
    <property type="entry name" value="MAJOR FACILITATOR SUPERFAMILY (MFS) PROFILE DOMAIN-CONTAINING PROTEIN"/>
    <property type="match status" value="1"/>
</dbReference>